<sequence length="109" mass="12119">MTLWAIRKESEEIERKKASKKAKKNLNSLEGLMKKYKSKSTTTKLDLKDSSSCATGNQCTASSSTFNIESTEPQPSVVQSSYPVNIILPDHSTIPEHTSIPELSDNHHQ</sequence>
<keyword evidence="3" id="KW-1185">Reference proteome</keyword>
<evidence type="ECO:0000313" key="3">
    <source>
        <dbReference type="Proteomes" id="UP000838878"/>
    </source>
</evidence>
<evidence type="ECO:0000313" key="2">
    <source>
        <dbReference type="EMBL" id="CAH0721910.1"/>
    </source>
</evidence>
<organism evidence="2 3">
    <name type="scientific">Brenthis ino</name>
    <name type="common">lesser marbled fritillary</name>
    <dbReference type="NCBI Taxonomy" id="405034"/>
    <lineage>
        <taxon>Eukaryota</taxon>
        <taxon>Metazoa</taxon>
        <taxon>Ecdysozoa</taxon>
        <taxon>Arthropoda</taxon>
        <taxon>Hexapoda</taxon>
        <taxon>Insecta</taxon>
        <taxon>Pterygota</taxon>
        <taxon>Neoptera</taxon>
        <taxon>Endopterygota</taxon>
        <taxon>Lepidoptera</taxon>
        <taxon>Glossata</taxon>
        <taxon>Ditrysia</taxon>
        <taxon>Papilionoidea</taxon>
        <taxon>Nymphalidae</taxon>
        <taxon>Heliconiinae</taxon>
        <taxon>Argynnini</taxon>
        <taxon>Brenthis</taxon>
    </lineage>
</organism>
<feature type="compositionally biased region" description="Polar residues" evidence="1">
    <location>
        <begin position="53"/>
        <end position="83"/>
    </location>
</feature>
<gene>
    <name evidence="2" type="ORF">BINO364_LOCUS7945</name>
</gene>
<protein>
    <submittedName>
        <fullName evidence="2">Uncharacterized protein</fullName>
    </submittedName>
</protein>
<dbReference type="EMBL" id="OV170223">
    <property type="protein sequence ID" value="CAH0721910.1"/>
    <property type="molecule type" value="Genomic_DNA"/>
</dbReference>
<evidence type="ECO:0000256" key="1">
    <source>
        <dbReference type="SAM" id="MobiDB-lite"/>
    </source>
</evidence>
<feature type="non-terminal residue" evidence="2">
    <location>
        <position position="109"/>
    </location>
</feature>
<dbReference type="AlphaFoldDB" id="A0A8J9V8E5"/>
<reference evidence="2" key="1">
    <citation type="submission" date="2021-12" db="EMBL/GenBank/DDBJ databases">
        <authorList>
            <person name="Martin H S."/>
        </authorList>
    </citation>
    <scope>NUCLEOTIDE SEQUENCE</scope>
</reference>
<proteinExistence type="predicted"/>
<name>A0A8J9V8E5_9NEOP</name>
<accession>A0A8J9V8E5</accession>
<feature type="region of interest" description="Disordered" evidence="1">
    <location>
        <begin position="45"/>
        <end position="109"/>
    </location>
</feature>
<dbReference type="Proteomes" id="UP000838878">
    <property type="component" value="Chromosome 3"/>
</dbReference>